<feature type="compositionally biased region" description="Low complexity" evidence="1">
    <location>
        <begin position="194"/>
        <end position="215"/>
    </location>
</feature>
<dbReference type="Proteomes" id="UP000314982">
    <property type="component" value="Unassembled WGS sequence"/>
</dbReference>
<evidence type="ECO:0000313" key="5">
    <source>
        <dbReference type="Proteomes" id="UP000314982"/>
    </source>
</evidence>
<organism evidence="4 5">
    <name type="scientific">Hucho hucho</name>
    <name type="common">huchen</name>
    <dbReference type="NCBI Taxonomy" id="62062"/>
    <lineage>
        <taxon>Eukaryota</taxon>
        <taxon>Metazoa</taxon>
        <taxon>Chordata</taxon>
        <taxon>Craniata</taxon>
        <taxon>Vertebrata</taxon>
        <taxon>Euteleostomi</taxon>
        <taxon>Actinopterygii</taxon>
        <taxon>Neopterygii</taxon>
        <taxon>Teleostei</taxon>
        <taxon>Protacanthopterygii</taxon>
        <taxon>Salmoniformes</taxon>
        <taxon>Salmonidae</taxon>
        <taxon>Salmoninae</taxon>
        <taxon>Hucho</taxon>
    </lineage>
</organism>
<feature type="transmembrane region" description="Helical" evidence="2">
    <location>
        <begin position="44"/>
        <end position="61"/>
    </location>
</feature>
<dbReference type="GeneTree" id="ENSGT00940000157443"/>
<keyword evidence="2" id="KW-0472">Membrane</keyword>
<evidence type="ECO:0000313" key="4">
    <source>
        <dbReference type="Ensembl" id="ENSHHUP00000057087.1"/>
    </source>
</evidence>
<protein>
    <submittedName>
        <fullName evidence="4">Shisa family member 2</fullName>
    </submittedName>
</protein>
<reference evidence="4" key="2">
    <citation type="submission" date="2025-08" db="UniProtKB">
        <authorList>
            <consortium name="Ensembl"/>
        </authorList>
    </citation>
    <scope>IDENTIFICATION</scope>
</reference>
<keyword evidence="2" id="KW-0812">Transmembrane</keyword>
<feature type="compositionally biased region" description="Polar residues" evidence="1">
    <location>
        <begin position="216"/>
        <end position="225"/>
    </location>
</feature>
<keyword evidence="5" id="KW-1185">Reference proteome</keyword>
<feature type="transmembrane region" description="Helical" evidence="2">
    <location>
        <begin position="6"/>
        <end position="24"/>
    </location>
</feature>
<evidence type="ECO:0000256" key="2">
    <source>
        <dbReference type="SAM" id="Phobius"/>
    </source>
</evidence>
<feature type="domain" description="Shisa N-terminal" evidence="3">
    <location>
        <begin position="68"/>
        <end position="123"/>
    </location>
</feature>
<feature type="compositionally biased region" description="Polar residues" evidence="1">
    <location>
        <begin position="241"/>
        <end position="251"/>
    </location>
</feature>
<dbReference type="Ensembl" id="ENSHHUT00000059051.1">
    <property type="protein sequence ID" value="ENSHHUP00000057087.1"/>
    <property type="gene ID" value="ENSHHUG00000034051.1"/>
</dbReference>
<evidence type="ECO:0000256" key="1">
    <source>
        <dbReference type="SAM" id="MobiDB-lite"/>
    </source>
</evidence>
<proteinExistence type="predicted"/>
<dbReference type="STRING" id="62062.ENSHHUP00000057087"/>
<accession>A0A4W5P1A5</accession>
<reference evidence="4" key="3">
    <citation type="submission" date="2025-09" db="UniProtKB">
        <authorList>
            <consortium name="Ensembl"/>
        </authorList>
    </citation>
    <scope>IDENTIFICATION</scope>
</reference>
<reference evidence="5" key="1">
    <citation type="submission" date="2018-06" db="EMBL/GenBank/DDBJ databases">
        <title>Genome assembly of Danube salmon.</title>
        <authorList>
            <person name="Macqueen D.J."/>
            <person name="Gundappa M.K."/>
        </authorList>
    </citation>
    <scope>NUCLEOTIDE SEQUENCE [LARGE SCALE GENOMIC DNA]</scope>
</reference>
<evidence type="ECO:0000259" key="3">
    <source>
        <dbReference type="Pfam" id="PF13908"/>
    </source>
</evidence>
<dbReference type="Pfam" id="PF13908">
    <property type="entry name" value="Shisa_N"/>
    <property type="match status" value="1"/>
</dbReference>
<feature type="region of interest" description="Disordered" evidence="1">
    <location>
        <begin position="287"/>
        <end position="316"/>
    </location>
</feature>
<dbReference type="InterPro" id="IPR053891">
    <property type="entry name" value="Shisa_N"/>
</dbReference>
<feature type="transmembrane region" description="Helical" evidence="2">
    <location>
        <begin position="145"/>
        <end position="172"/>
    </location>
</feature>
<dbReference type="AlphaFoldDB" id="A0A4W5P1A5"/>
<sequence length="316" mass="34899">MGGRLSHLLYVIYHLLGFISRLLFCNNKTYRHRIRLSSWNGMRTMRFAVGAFISLIFQVGMTQQRTNGEYCHSWKDAQSNWRGGFHCPERHDQREAAICCGTCELRYCCALIGARLDQGNCNNHEQVLQPGTSDDEKDAKGAVPVYVPFVIVGSVFLAFIFLGSMVAMGVCLSRKQEISQSPDDAAGPQGGCGEQQQEAVPMTVSTGTSCGSTSSLYPPNASQACPTGPARVHQTLKRQETPTSPQPSMVQPFTMHPSIVFSSLVHPSMLHHSIMHPYMAQMPTLYTSQGESRRLPSPCPPSSYTSTKPRHTEVII</sequence>
<gene>
    <name evidence="4" type="primary">SHISA2</name>
</gene>
<name>A0A4W5P1A5_9TELE</name>
<keyword evidence="2" id="KW-1133">Transmembrane helix</keyword>
<feature type="region of interest" description="Disordered" evidence="1">
    <location>
        <begin position="180"/>
        <end position="251"/>
    </location>
</feature>